<dbReference type="InterPro" id="IPR052528">
    <property type="entry name" value="Sugar_transport-like"/>
</dbReference>
<dbReference type="PANTHER" id="PTHR23526:SF4">
    <property type="entry name" value="INTEGRAL MEMBRANE TRANSPORT PROTEIN"/>
    <property type="match status" value="1"/>
</dbReference>
<evidence type="ECO:0000313" key="7">
    <source>
        <dbReference type="Proteomes" id="UP000002382"/>
    </source>
</evidence>
<dbReference type="HOGENOM" id="CLU_752134_0_0_0"/>
<dbReference type="InterPro" id="IPR011701">
    <property type="entry name" value="MFS"/>
</dbReference>
<feature type="transmembrane region" description="Helical" evidence="4">
    <location>
        <begin position="251"/>
        <end position="269"/>
    </location>
</feature>
<dbReference type="eggNOG" id="COG2271">
    <property type="taxonomic scope" value="Bacteria"/>
</dbReference>
<dbReference type="SUPFAM" id="SSF103473">
    <property type="entry name" value="MFS general substrate transporter"/>
    <property type="match status" value="1"/>
</dbReference>
<dbReference type="STRING" id="521045.Kole_0367"/>
<name>C5CDS3_KOSOT</name>
<dbReference type="Gene3D" id="1.20.1250.20">
    <property type="entry name" value="MFS general substrate transporter like domains"/>
    <property type="match status" value="2"/>
</dbReference>
<keyword evidence="3 4" id="KW-0472">Membrane</keyword>
<feature type="transmembrane region" description="Helical" evidence="4">
    <location>
        <begin position="72"/>
        <end position="91"/>
    </location>
</feature>
<dbReference type="RefSeq" id="WP_012744879.1">
    <property type="nucleotide sequence ID" value="NC_012785.1"/>
</dbReference>
<protein>
    <submittedName>
        <fullName evidence="6">Major facilitator superfamily MFS_1</fullName>
    </submittedName>
</protein>
<reference evidence="6 7" key="1">
    <citation type="submission" date="2009-06" db="EMBL/GenBank/DDBJ databases">
        <title>Complete sequence of Thermotogales bacterium TBF 19.5.1.</title>
        <authorList>
            <consortium name="US DOE Joint Genome Institute"/>
            <person name="Lucas S."/>
            <person name="Copeland A."/>
            <person name="Lapidus A."/>
            <person name="Glavina del Rio T."/>
            <person name="Tice H."/>
            <person name="Bruce D."/>
            <person name="Goodwin L."/>
            <person name="Pitluck S."/>
            <person name="Chertkov O."/>
            <person name="Brettin T."/>
            <person name="Detter J.C."/>
            <person name="Han C."/>
            <person name="Schmutz J."/>
            <person name="Larimer F."/>
            <person name="Land M."/>
            <person name="Hauser L."/>
            <person name="Kyrpides N."/>
            <person name="Ovchinnikova G."/>
            <person name="Noll K."/>
        </authorList>
    </citation>
    <scope>NUCLEOTIDE SEQUENCE [LARGE SCALE GENOMIC DNA]</scope>
    <source>
        <strain evidence="7">ATCC BAA-1733 / DSM 21960 / TBF 19.5.1</strain>
    </source>
</reference>
<feature type="domain" description="Major facilitator superfamily (MFS) profile" evidence="5">
    <location>
        <begin position="215"/>
        <end position="395"/>
    </location>
</feature>
<reference evidence="6 7" key="2">
    <citation type="journal article" date="2011" name="J. Bacteriol.">
        <title>Genome Sequence of Kosmotoga olearia Strain TBF 19.5.1, a Thermophilic Bacterium with a Wide Growth Temperature Range, Isolated from the Troll B Oil Platform in the North Sea.</title>
        <authorList>
            <person name="Swithers K.S."/>
            <person name="Dipippo J.L."/>
            <person name="Bruce D.C."/>
            <person name="Detter C."/>
            <person name="Tapia R."/>
            <person name="Han S."/>
            <person name="Goodwin L.A."/>
            <person name="Han J."/>
            <person name="Woyke T."/>
            <person name="Pitluck S."/>
            <person name="Pennacchio L."/>
            <person name="Nolan M."/>
            <person name="Mikhailova N."/>
            <person name="Land M.L."/>
            <person name="Nesbo C.L."/>
            <person name="Gogarten J.P."/>
            <person name="Noll K.M."/>
        </authorList>
    </citation>
    <scope>NUCLEOTIDE SEQUENCE [LARGE SCALE GENOMIC DNA]</scope>
    <source>
        <strain evidence="7">ATCC BAA-1733 / DSM 21960 / TBF 19.5.1</strain>
    </source>
</reference>
<evidence type="ECO:0000256" key="1">
    <source>
        <dbReference type="ARBA" id="ARBA00022692"/>
    </source>
</evidence>
<proteinExistence type="predicted"/>
<feature type="transmembrane region" description="Helical" evidence="4">
    <location>
        <begin position="368"/>
        <end position="388"/>
    </location>
</feature>
<evidence type="ECO:0000256" key="4">
    <source>
        <dbReference type="SAM" id="Phobius"/>
    </source>
</evidence>
<dbReference type="Proteomes" id="UP000002382">
    <property type="component" value="Chromosome"/>
</dbReference>
<dbReference type="KEGG" id="kol:Kole_0367"/>
<keyword evidence="1 4" id="KW-0812">Transmembrane</keyword>
<feature type="transmembrane region" description="Helical" evidence="4">
    <location>
        <begin position="281"/>
        <end position="299"/>
    </location>
</feature>
<gene>
    <name evidence="6" type="ordered locus">Kole_0367</name>
</gene>
<keyword evidence="7" id="KW-1185">Reference proteome</keyword>
<evidence type="ECO:0000256" key="3">
    <source>
        <dbReference type="ARBA" id="ARBA00023136"/>
    </source>
</evidence>
<dbReference type="AlphaFoldDB" id="C5CDS3"/>
<dbReference type="PROSITE" id="PS50850">
    <property type="entry name" value="MFS"/>
    <property type="match status" value="2"/>
</dbReference>
<feature type="transmembrane region" description="Helical" evidence="4">
    <location>
        <begin position="165"/>
        <end position="183"/>
    </location>
</feature>
<keyword evidence="2 4" id="KW-1133">Transmembrane helix</keyword>
<dbReference type="EMBL" id="CP001634">
    <property type="protein sequence ID" value="ACR79092.1"/>
    <property type="molecule type" value="Genomic_DNA"/>
</dbReference>
<feature type="transmembrane region" description="Helical" evidence="4">
    <location>
        <begin position="217"/>
        <end position="239"/>
    </location>
</feature>
<accession>C5CDS3</accession>
<dbReference type="PANTHER" id="PTHR23526">
    <property type="entry name" value="INTEGRAL MEMBRANE TRANSPORT PROTEIN-RELATED"/>
    <property type="match status" value="1"/>
</dbReference>
<dbReference type="Pfam" id="PF07690">
    <property type="entry name" value="MFS_1"/>
    <property type="match status" value="1"/>
</dbReference>
<dbReference type="GO" id="GO:0022857">
    <property type="term" value="F:transmembrane transporter activity"/>
    <property type="evidence" value="ECO:0007669"/>
    <property type="project" value="InterPro"/>
</dbReference>
<feature type="transmembrane region" description="Helical" evidence="4">
    <location>
        <begin position="305"/>
        <end position="330"/>
    </location>
</feature>
<evidence type="ECO:0000313" key="6">
    <source>
        <dbReference type="EMBL" id="ACR79092.1"/>
    </source>
</evidence>
<sequence>MPTIRNKLPLLLTALFRFMAVLSFGMLLQLRLRELGASVLLITLLSTIRGAITTLSSPVWGAVSDHFKERKLFLLLSLGVPTLLYPIYAILDIPYTFIIIAGVIAFFSSGYDPIAMAMSTDLADGSLVSTSHELALLNSASSIGMFLGRVSLSVLLLWLSVKNTILFFSAISLMAFIQAFFIPEKANTPEVERRKKRSFIFPSAIFDINRMKRNGLWAVYLGSFIRQFGIAGTTSLIAVYMTEVVGLSKSLAVLLSGLNPLLQIFSHIFFGKVIGKIGSKISLVIGIYLSGITPLFFALSKNWVLVALAYLSLGVAFGAFINGAATFITLNSPQHKKAEFLGLLRSARALGFMLGPVTAGLIAEHSYAAMFIFMMTVTFFSGTMVLLFSRENPED</sequence>
<dbReference type="InterPro" id="IPR036259">
    <property type="entry name" value="MFS_trans_sf"/>
</dbReference>
<dbReference type="InterPro" id="IPR020846">
    <property type="entry name" value="MFS_dom"/>
</dbReference>
<feature type="transmembrane region" description="Helical" evidence="4">
    <location>
        <begin position="342"/>
        <end position="362"/>
    </location>
</feature>
<feature type="transmembrane region" description="Helical" evidence="4">
    <location>
        <begin position="35"/>
        <end position="60"/>
    </location>
</feature>
<feature type="transmembrane region" description="Helical" evidence="4">
    <location>
        <begin position="97"/>
        <end position="114"/>
    </location>
</feature>
<evidence type="ECO:0000259" key="5">
    <source>
        <dbReference type="PROSITE" id="PS50850"/>
    </source>
</evidence>
<feature type="domain" description="Major facilitator superfamily (MFS) profile" evidence="5">
    <location>
        <begin position="1"/>
        <end position="187"/>
    </location>
</feature>
<organism evidence="6 7">
    <name type="scientific">Kosmotoga olearia (strain ATCC BAA-1733 / DSM 21960 / TBF 19.5.1)</name>
    <dbReference type="NCBI Taxonomy" id="521045"/>
    <lineage>
        <taxon>Bacteria</taxon>
        <taxon>Thermotogati</taxon>
        <taxon>Thermotogota</taxon>
        <taxon>Thermotogae</taxon>
        <taxon>Kosmotogales</taxon>
        <taxon>Kosmotogaceae</taxon>
        <taxon>Kosmotoga</taxon>
    </lineage>
</organism>
<evidence type="ECO:0000256" key="2">
    <source>
        <dbReference type="ARBA" id="ARBA00022989"/>
    </source>
</evidence>